<keyword evidence="1" id="KW-0812">Transmembrane</keyword>
<feature type="transmembrane region" description="Helical" evidence="1">
    <location>
        <begin position="37"/>
        <end position="54"/>
    </location>
</feature>
<feature type="transmembrane region" description="Helical" evidence="1">
    <location>
        <begin position="61"/>
        <end position="81"/>
    </location>
</feature>
<dbReference type="RefSeq" id="WP_141817729.1">
    <property type="nucleotide sequence ID" value="NZ_BAAAIL010000003.1"/>
</dbReference>
<dbReference type="Proteomes" id="UP000315133">
    <property type="component" value="Unassembled WGS sequence"/>
</dbReference>
<evidence type="ECO:0000313" key="2">
    <source>
        <dbReference type="EMBL" id="TQM96063.1"/>
    </source>
</evidence>
<organism evidence="2 3">
    <name type="scientific">Ornithinimicrobium humiphilum</name>
    <dbReference type="NCBI Taxonomy" id="125288"/>
    <lineage>
        <taxon>Bacteria</taxon>
        <taxon>Bacillati</taxon>
        <taxon>Actinomycetota</taxon>
        <taxon>Actinomycetes</taxon>
        <taxon>Micrococcales</taxon>
        <taxon>Ornithinimicrobiaceae</taxon>
        <taxon>Ornithinimicrobium</taxon>
    </lineage>
</organism>
<dbReference type="EMBL" id="VFPU01000001">
    <property type="protein sequence ID" value="TQM96063.1"/>
    <property type="molecule type" value="Genomic_DNA"/>
</dbReference>
<keyword evidence="1" id="KW-1133">Transmembrane helix</keyword>
<name>A0A543KLV5_9MICO</name>
<proteinExistence type="predicted"/>
<accession>A0A543KLV5</accession>
<keyword evidence="3" id="KW-1185">Reference proteome</keyword>
<evidence type="ECO:0000256" key="1">
    <source>
        <dbReference type="SAM" id="Phobius"/>
    </source>
</evidence>
<evidence type="ECO:0000313" key="3">
    <source>
        <dbReference type="Proteomes" id="UP000315133"/>
    </source>
</evidence>
<comment type="caution">
    <text evidence="2">The sequence shown here is derived from an EMBL/GenBank/DDBJ whole genome shotgun (WGS) entry which is preliminary data.</text>
</comment>
<protein>
    <submittedName>
        <fullName evidence="2">Uncharacterized protein</fullName>
    </submittedName>
</protein>
<reference evidence="2 3" key="1">
    <citation type="submission" date="2019-06" db="EMBL/GenBank/DDBJ databases">
        <title>Sequencing the genomes of 1000 actinobacteria strains.</title>
        <authorList>
            <person name="Klenk H.-P."/>
        </authorList>
    </citation>
    <scope>NUCLEOTIDE SEQUENCE [LARGE SCALE GENOMIC DNA]</scope>
    <source>
        <strain evidence="2 3">DSM 12362</strain>
    </source>
</reference>
<dbReference type="AlphaFoldDB" id="A0A543KLV5"/>
<sequence length="193" mass="19681">MPGILPRLLRALTVTTVVLGLSATAHTRAGAHLPGPVVMAALAAVVLLLVLPLTRRTLRPVPLLALLGAGQLALHHVLVLLTATARCAPVAVHEHHTVLVCDGMVEQAAAHGATTTSMVLAHVLATLASAAAISHGEAVLRALLAPVRSLLDLPQPVVLPVVPRQRVAGLSFVPCGGALVLPPPTRGPPPVSC</sequence>
<keyword evidence="1" id="KW-0472">Membrane</keyword>
<gene>
    <name evidence="2" type="ORF">FB476_0919</name>
</gene>